<dbReference type="CDD" id="cd00570">
    <property type="entry name" value="GST_N_family"/>
    <property type="match status" value="1"/>
</dbReference>
<proteinExistence type="predicted"/>
<feature type="domain" description="GST N-terminal" evidence="2">
    <location>
        <begin position="6"/>
        <end position="87"/>
    </location>
</feature>
<dbReference type="InterPro" id="IPR036249">
    <property type="entry name" value="Thioredoxin-like_sf"/>
</dbReference>
<dbReference type="Gene3D" id="3.40.30.10">
    <property type="entry name" value="Glutaredoxin"/>
    <property type="match status" value="1"/>
</dbReference>
<comment type="caution">
    <text evidence="3">The sequence shown here is derived from an EMBL/GenBank/DDBJ whole genome shotgun (WGS) entry which is preliminary data.</text>
</comment>
<dbReference type="PROSITE" id="PS50404">
    <property type="entry name" value="GST_NTER"/>
    <property type="match status" value="1"/>
</dbReference>
<feature type="compositionally biased region" description="Polar residues" evidence="1">
    <location>
        <begin position="88"/>
        <end position="117"/>
    </location>
</feature>
<evidence type="ECO:0000259" key="2">
    <source>
        <dbReference type="PROSITE" id="PS50404"/>
    </source>
</evidence>
<dbReference type="Pfam" id="PF13409">
    <property type="entry name" value="GST_N_2"/>
    <property type="match status" value="1"/>
</dbReference>
<feature type="region of interest" description="Disordered" evidence="1">
    <location>
        <begin position="87"/>
        <end position="117"/>
    </location>
</feature>
<protein>
    <submittedName>
        <fullName evidence="3">Glutathione S-transferase</fullName>
    </submittedName>
</protein>
<organism evidence="3 4">
    <name type="scientific">Nostoc cycadae WK-1</name>
    <dbReference type="NCBI Taxonomy" id="1861711"/>
    <lineage>
        <taxon>Bacteria</taxon>
        <taxon>Bacillati</taxon>
        <taxon>Cyanobacteriota</taxon>
        <taxon>Cyanophyceae</taxon>
        <taxon>Nostocales</taxon>
        <taxon>Nostocaceae</taxon>
        <taxon>Nostoc</taxon>
    </lineage>
</organism>
<dbReference type="AlphaFoldDB" id="A0A2H6LDV6"/>
<evidence type="ECO:0000313" key="3">
    <source>
        <dbReference type="EMBL" id="GBE91410.1"/>
    </source>
</evidence>
<dbReference type="GO" id="GO:0016740">
    <property type="term" value="F:transferase activity"/>
    <property type="evidence" value="ECO:0007669"/>
    <property type="project" value="UniProtKB-KW"/>
</dbReference>
<dbReference type="Proteomes" id="UP000236527">
    <property type="component" value="Unassembled WGS sequence"/>
</dbReference>
<dbReference type="EMBL" id="BDGE01000021">
    <property type="protein sequence ID" value="GBE91410.1"/>
    <property type="molecule type" value="Genomic_DNA"/>
</dbReference>
<name>A0A2H6LDV6_9NOSO</name>
<keyword evidence="4" id="KW-1185">Reference proteome</keyword>
<sequence>MSSTSILLYVDIQYISPYALSAFVSLHEKGLLFDIQTIDLAAKAQHEPGFATKSLTSRVPTLIHDEFSLSESSAIAEYIDEVFPGTIPSRTTESGKSASGASLAPQRSHTYQTRASY</sequence>
<gene>
    <name evidence="3" type="ORF">NCWK1_1134</name>
</gene>
<accession>A0A2H6LDV6</accession>
<dbReference type="SUPFAM" id="SSF52833">
    <property type="entry name" value="Thioredoxin-like"/>
    <property type="match status" value="1"/>
</dbReference>
<keyword evidence="3" id="KW-0808">Transferase</keyword>
<reference evidence="4" key="1">
    <citation type="journal article" date="2018" name="Genome Announc.">
        <title>Draft Genome Sequence of the Nitrogen-Fixing and Hormogonia-Inducing Cyanobacterium Nostoc cycadae Strain WK-1, Isolated from the Coralloid Roots of Cycas revoluta.</title>
        <authorList>
            <person name="Kanesaki Y."/>
            <person name="Hirose M."/>
            <person name="Hirose Y."/>
            <person name="Fujisawa T."/>
            <person name="Nakamura Y."/>
            <person name="Watanabe S."/>
            <person name="Matsunaga S."/>
            <person name="Uchida H."/>
            <person name="Murakami A."/>
        </authorList>
    </citation>
    <scope>NUCLEOTIDE SEQUENCE [LARGE SCALE GENOMIC DNA]</scope>
    <source>
        <strain evidence="4">WK-1</strain>
    </source>
</reference>
<evidence type="ECO:0000313" key="4">
    <source>
        <dbReference type="Proteomes" id="UP000236527"/>
    </source>
</evidence>
<evidence type="ECO:0000256" key="1">
    <source>
        <dbReference type="SAM" id="MobiDB-lite"/>
    </source>
</evidence>
<dbReference type="InterPro" id="IPR004045">
    <property type="entry name" value="Glutathione_S-Trfase_N"/>
</dbReference>